<evidence type="ECO:0000313" key="2">
    <source>
        <dbReference type="EMBL" id="KAH8042258.1"/>
    </source>
</evidence>
<reference evidence="2" key="2">
    <citation type="submission" date="2021-09" db="EMBL/GenBank/DDBJ databases">
        <authorList>
            <person name="Jia N."/>
            <person name="Wang J."/>
            <person name="Shi W."/>
            <person name="Du L."/>
            <person name="Sun Y."/>
            <person name="Zhan W."/>
            <person name="Jiang J."/>
            <person name="Wang Q."/>
            <person name="Zhang B."/>
            <person name="Ji P."/>
            <person name="Sakyi L.B."/>
            <person name="Cui X."/>
            <person name="Yuan T."/>
            <person name="Jiang B."/>
            <person name="Yang W."/>
            <person name="Lam T.T.-Y."/>
            <person name="Chang Q."/>
            <person name="Ding S."/>
            <person name="Wang X."/>
            <person name="Zhu J."/>
            <person name="Ruan X."/>
            <person name="Zhao L."/>
            <person name="Wei J."/>
            <person name="Que T."/>
            <person name="Du C."/>
            <person name="Cheng J."/>
            <person name="Dai P."/>
            <person name="Han X."/>
            <person name="Huang E."/>
            <person name="Gao Y."/>
            <person name="Liu J."/>
            <person name="Shao H."/>
            <person name="Ye R."/>
            <person name="Li L."/>
            <person name="Wei W."/>
            <person name="Wang X."/>
            <person name="Wang C."/>
            <person name="Huo Q."/>
            <person name="Li W."/>
            <person name="Guo W."/>
            <person name="Chen H."/>
            <person name="Chen S."/>
            <person name="Zhou L."/>
            <person name="Zhou L."/>
            <person name="Ni X."/>
            <person name="Tian J."/>
            <person name="Zhou Y."/>
            <person name="Sheng Y."/>
            <person name="Liu T."/>
            <person name="Pan Y."/>
            <person name="Xia L."/>
            <person name="Li J."/>
            <person name="Zhao F."/>
            <person name="Cao W."/>
        </authorList>
    </citation>
    <scope>NUCLEOTIDE SEQUENCE</scope>
    <source>
        <strain evidence="2">Rmic-2018</strain>
        <tissue evidence="2">Larvae</tissue>
    </source>
</reference>
<dbReference type="Proteomes" id="UP000821866">
    <property type="component" value="Chromosome 1"/>
</dbReference>
<gene>
    <name evidence="2" type="ORF">HPB51_021342</name>
</gene>
<reference evidence="2" key="1">
    <citation type="journal article" date="2020" name="Cell">
        <title>Large-Scale Comparative Analyses of Tick Genomes Elucidate Their Genetic Diversity and Vector Capacities.</title>
        <authorList>
            <consortium name="Tick Genome and Microbiome Consortium (TIGMIC)"/>
            <person name="Jia N."/>
            <person name="Wang J."/>
            <person name="Shi W."/>
            <person name="Du L."/>
            <person name="Sun Y."/>
            <person name="Zhan W."/>
            <person name="Jiang J.F."/>
            <person name="Wang Q."/>
            <person name="Zhang B."/>
            <person name="Ji P."/>
            <person name="Bell-Sakyi L."/>
            <person name="Cui X.M."/>
            <person name="Yuan T.T."/>
            <person name="Jiang B.G."/>
            <person name="Yang W.F."/>
            <person name="Lam T.T."/>
            <person name="Chang Q.C."/>
            <person name="Ding S.J."/>
            <person name="Wang X.J."/>
            <person name="Zhu J.G."/>
            <person name="Ruan X.D."/>
            <person name="Zhao L."/>
            <person name="Wei J.T."/>
            <person name="Ye R.Z."/>
            <person name="Que T.C."/>
            <person name="Du C.H."/>
            <person name="Zhou Y.H."/>
            <person name="Cheng J.X."/>
            <person name="Dai P.F."/>
            <person name="Guo W.B."/>
            <person name="Han X.H."/>
            <person name="Huang E.J."/>
            <person name="Li L.F."/>
            <person name="Wei W."/>
            <person name="Gao Y.C."/>
            <person name="Liu J.Z."/>
            <person name="Shao H.Z."/>
            <person name="Wang X."/>
            <person name="Wang C.C."/>
            <person name="Yang T.C."/>
            <person name="Huo Q.B."/>
            <person name="Li W."/>
            <person name="Chen H.Y."/>
            <person name="Chen S.E."/>
            <person name="Zhou L.G."/>
            <person name="Ni X.B."/>
            <person name="Tian J.H."/>
            <person name="Sheng Y."/>
            <person name="Liu T."/>
            <person name="Pan Y.S."/>
            <person name="Xia L.Y."/>
            <person name="Li J."/>
            <person name="Zhao F."/>
            <person name="Cao W.C."/>
        </authorList>
    </citation>
    <scope>NUCLEOTIDE SEQUENCE</scope>
    <source>
        <strain evidence="2">Rmic-2018</strain>
    </source>
</reference>
<feature type="region of interest" description="Disordered" evidence="1">
    <location>
        <begin position="41"/>
        <end position="65"/>
    </location>
</feature>
<comment type="caution">
    <text evidence="2">The sequence shown here is derived from an EMBL/GenBank/DDBJ whole genome shotgun (WGS) entry which is preliminary data.</text>
</comment>
<sequence length="172" mass="19224">MRSEVQSIDESVERSESHGWLSHSIALHSKVADPDMRFLASDKPRLKPHTPDTNPAVTKAKADPHHPKVGFESLVNPKAQPPPRGNGLVGWALRMCVLMRSTCKNRKGLPARPTYYSPLYRGTPRLTPPSSETLSAILREIQKFLPVFVHFTAPRRSPHQGLIQHSFNVPLS</sequence>
<evidence type="ECO:0000313" key="3">
    <source>
        <dbReference type="Proteomes" id="UP000821866"/>
    </source>
</evidence>
<proteinExistence type="predicted"/>
<organism evidence="2 3">
    <name type="scientific">Rhipicephalus microplus</name>
    <name type="common">Cattle tick</name>
    <name type="synonym">Boophilus microplus</name>
    <dbReference type="NCBI Taxonomy" id="6941"/>
    <lineage>
        <taxon>Eukaryota</taxon>
        <taxon>Metazoa</taxon>
        <taxon>Ecdysozoa</taxon>
        <taxon>Arthropoda</taxon>
        <taxon>Chelicerata</taxon>
        <taxon>Arachnida</taxon>
        <taxon>Acari</taxon>
        <taxon>Parasitiformes</taxon>
        <taxon>Ixodida</taxon>
        <taxon>Ixodoidea</taxon>
        <taxon>Ixodidae</taxon>
        <taxon>Rhipicephalinae</taxon>
        <taxon>Rhipicephalus</taxon>
        <taxon>Boophilus</taxon>
    </lineage>
</organism>
<evidence type="ECO:0000256" key="1">
    <source>
        <dbReference type="SAM" id="MobiDB-lite"/>
    </source>
</evidence>
<protein>
    <submittedName>
        <fullName evidence="2">Uncharacterized protein</fullName>
    </submittedName>
</protein>
<keyword evidence="3" id="KW-1185">Reference proteome</keyword>
<name>A0A9J6F649_RHIMP</name>
<accession>A0A9J6F649</accession>
<dbReference type="EMBL" id="JABSTU010000001">
    <property type="protein sequence ID" value="KAH8042258.1"/>
    <property type="molecule type" value="Genomic_DNA"/>
</dbReference>
<dbReference type="AlphaFoldDB" id="A0A9J6F649"/>
<feature type="region of interest" description="Disordered" evidence="1">
    <location>
        <begin position="1"/>
        <end position="20"/>
    </location>
</feature>